<evidence type="ECO:0000313" key="1">
    <source>
        <dbReference type="EMBL" id="MCI0184515.1"/>
    </source>
</evidence>
<dbReference type="EMBL" id="JALBUF010000015">
    <property type="protein sequence ID" value="MCI0184515.1"/>
    <property type="molecule type" value="Genomic_DNA"/>
</dbReference>
<sequence>MMGGRDDFMEKEQFAKLLGYPSFYQLQNASTYSLLDMDSSYYITPTQQGWVVWCDAEEQMNQTNMVIFSTQREARFYLHALVKELQ</sequence>
<keyword evidence="2" id="KW-1185">Reference proteome</keyword>
<proteinExistence type="predicted"/>
<protein>
    <submittedName>
        <fullName evidence="1">Uncharacterized protein</fullName>
    </submittedName>
</protein>
<dbReference type="Proteomes" id="UP001139263">
    <property type="component" value="Unassembled WGS sequence"/>
</dbReference>
<evidence type="ECO:0000313" key="2">
    <source>
        <dbReference type="Proteomes" id="UP001139263"/>
    </source>
</evidence>
<organism evidence="1 2">
    <name type="scientific">Sulfoacidibacillus ferrooxidans</name>
    <dbReference type="NCBI Taxonomy" id="2005001"/>
    <lineage>
        <taxon>Bacteria</taxon>
        <taxon>Bacillati</taxon>
        <taxon>Bacillota</taxon>
        <taxon>Bacilli</taxon>
        <taxon>Bacillales</taxon>
        <taxon>Alicyclobacillaceae</taxon>
        <taxon>Sulfoacidibacillus</taxon>
    </lineage>
</organism>
<accession>A0A9X1VB62</accession>
<comment type="caution">
    <text evidence="1">The sequence shown here is derived from an EMBL/GenBank/DDBJ whole genome shotgun (WGS) entry which is preliminary data.</text>
</comment>
<reference evidence="1" key="1">
    <citation type="submission" date="2022-03" db="EMBL/GenBank/DDBJ databases">
        <title>Draft Genome Sequence of Firmicute Strain S0AB, a Heterotrophic Iron/Sulfur-Oxidizing Extreme Acidophile.</title>
        <authorList>
            <person name="Vergara E."/>
            <person name="Pakostova E."/>
            <person name="Johnson D.B."/>
            <person name="Holmes D.S."/>
        </authorList>
    </citation>
    <scope>NUCLEOTIDE SEQUENCE</scope>
    <source>
        <strain evidence="1">S0AB</strain>
    </source>
</reference>
<name>A0A9X1VB62_9BACL</name>
<gene>
    <name evidence="1" type="ORF">MM817_02812</name>
</gene>
<dbReference type="AlphaFoldDB" id="A0A9X1VB62"/>